<gene>
    <name evidence="1" type="ORF">PENTCL1PPCAC_15560</name>
</gene>
<evidence type="ECO:0000313" key="1">
    <source>
        <dbReference type="EMBL" id="GMS93385.1"/>
    </source>
</evidence>
<evidence type="ECO:0000313" key="2">
    <source>
        <dbReference type="Proteomes" id="UP001432027"/>
    </source>
</evidence>
<feature type="non-terminal residue" evidence="1">
    <location>
        <position position="107"/>
    </location>
</feature>
<name>A0AAV5TDT4_9BILA</name>
<dbReference type="AlphaFoldDB" id="A0AAV5TDT4"/>
<sequence>LLNVPRFQFLQTTSRLLRMHSYECFENLGGDRGRCRRRSRAGKLDLGHLQVLQYPSDCQFHTANRCFLTRIRRLLEGSSCSHVTDYNIPGRIFLPIHLSVSFPYHSF</sequence>
<reference evidence="1" key="1">
    <citation type="submission" date="2023-10" db="EMBL/GenBank/DDBJ databases">
        <title>Genome assembly of Pristionchus species.</title>
        <authorList>
            <person name="Yoshida K."/>
            <person name="Sommer R.J."/>
        </authorList>
    </citation>
    <scope>NUCLEOTIDE SEQUENCE</scope>
    <source>
        <strain evidence="1">RS0144</strain>
    </source>
</reference>
<organism evidence="1 2">
    <name type="scientific">Pristionchus entomophagus</name>
    <dbReference type="NCBI Taxonomy" id="358040"/>
    <lineage>
        <taxon>Eukaryota</taxon>
        <taxon>Metazoa</taxon>
        <taxon>Ecdysozoa</taxon>
        <taxon>Nematoda</taxon>
        <taxon>Chromadorea</taxon>
        <taxon>Rhabditida</taxon>
        <taxon>Rhabditina</taxon>
        <taxon>Diplogasteromorpha</taxon>
        <taxon>Diplogasteroidea</taxon>
        <taxon>Neodiplogasteridae</taxon>
        <taxon>Pristionchus</taxon>
    </lineage>
</organism>
<dbReference type="Proteomes" id="UP001432027">
    <property type="component" value="Unassembled WGS sequence"/>
</dbReference>
<dbReference type="EMBL" id="BTSX01000004">
    <property type="protein sequence ID" value="GMS93385.1"/>
    <property type="molecule type" value="Genomic_DNA"/>
</dbReference>
<accession>A0AAV5TDT4</accession>
<evidence type="ECO:0008006" key="3">
    <source>
        <dbReference type="Google" id="ProtNLM"/>
    </source>
</evidence>
<comment type="caution">
    <text evidence="1">The sequence shown here is derived from an EMBL/GenBank/DDBJ whole genome shotgun (WGS) entry which is preliminary data.</text>
</comment>
<keyword evidence="2" id="KW-1185">Reference proteome</keyword>
<proteinExistence type="predicted"/>
<protein>
    <recommendedName>
        <fullName evidence="3">Ribosomal protein</fullName>
    </recommendedName>
</protein>
<feature type="non-terminal residue" evidence="1">
    <location>
        <position position="1"/>
    </location>
</feature>